<dbReference type="AlphaFoldDB" id="A0A2C9JQY1"/>
<evidence type="ECO:0000256" key="2">
    <source>
        <dbReference type="SAM" id="MobiDB-lite"/>
    </source>
</evidence>
<dbReference type="Gene3D" id="3.90.228.10">
    <property type="match status" value="1"/>
</dbReference>
<dbReference type="Proteomes" id="UP000076420">
    <property type="component" value="Unassembled WGS sequence"/>
</dbReference>
<feature type="compositionally biased region" description="Acidic residues" evidence="2">
    <location>
        <begin position="212"/>
        <end position="229"/>
    </location>
</feature>
<evidence type="ECO:0000313" key="4">
    <source>
        <dbReference type="EnsemblMetazoa" id="BGLB006589-PC"/>
    </source>
</evidence>
<dbReference type="PROSITE" id="PS51186">
    <property type="entry name" value="GNAT"/>
    <property type="match status" value="1"/>
</dbReference>
<dbReference type="SUPFAM" id="SSF55729">
    <property type="entry name" value="Acyl-CoA N-acyltransferases (Nat)"/>
    <property type="match status" value="1"/>
</dbReference>
<organism evidence="4 5">
    <name type="scientific">Biomphalaria glabrata</name>
    <name type="common">Bloodfluke planorb</name>
    <name type="synonym">Freshwater snail</name>
    <dbReference type="NCBI Taxonomy" id="6526"/>
    <lineage>
        <taxon>Eukaryota</taxon>
        <taxon>Metazoa</taxon>
        <taxon>Spiralia</taxon>
        <taxon>Lophotrochozoa</taxon>
        <taxon>Mollusca</taxon>
        <taxon>Gastropoda</taxon>
        <taxon>Heterobranchia</taxon>
        <taxon>Euthyneura</taxon>
        <taxon>Panpulmonata</taxon>
        <taxon>Hygrophila</taxon>
        <taxon>Lymnaeoidea</taxon>
        <taxon>Planorbidae</taxon>
        <taxon>Biomphalaria</taxon>
    </lineage>
</organism>
<dbReference type="InterPro" id="IPR012317">
    <property type="entry name" value="Poly(ADP-ribose)pol_cat_dom"/>
</dbReference>
<dbReference type="GO" id="GO:0016747">
    <property type="term" value="F:acyltransferase activity, transferring groups other than amino-acyl groups"/>
    <property type="evidence" value="ECO:0007669"/>
    <property type="project" value="InterPro"/>
</dbReference>
<gene>
    <name evidence="4" type="primary">106064321</name>
</gene>
<sequence length="667" mass="76426">MLTKMASSDLCDSVYYSRFNDTMQEEGCWKQLCRELLLEKNSGDSGQDENSCFGRPGSQIDQKVEFRNKFGEKVFGIPVIIDFNRILQLKQVHENDGIITGVSNRDLLHAVCGLYDISLPDMESETIYNTVCAKWARTIAIVQDIKDATDNMMERLIKKRVREQKKLLEDQHEKKEANKDAWKAKIDEVEDVFKEEEEEVHLSAFIDVFSDTDEEEDEDVDEEEEDSSEENYTKGINTFIKSSFERRQQRESSDCLITPSTIGIENRLLGCVTFEKKFIEEKQRVIHITLISIRPRYRHYKIGQYLLSKCVSPVITGHFDAVVVHADNSAVNFFGKYGFSADVALNKKWGELADAFTNCTLMTYFPPFSGHSLLPTKVTREQDADMYDIDQELEKWQRKSEEAYQGQLTCILKFRNEILQLKNTIRVQNELLTKLVTTNRVNRDALEIERDLRSTHLDQAVSSLTRGLQSLNTESKQPLQSFSSISNTEIISRFIQGMEADGSVKIVYSVTSINKAILSPDVHAMYEKTVRHLHDSSMITTLYFCGSLEKPSRLQHILTHGFSEEDFSYGEFGRGLYFSKYPSKAAQFSVLGKLLEAQVALGQTESVLKCDRTRKSPSEGYDSIFTPGRLYRQGDNENAMLCQEYVLFDAHQVLPLWILSYSAYPNS</sequence>
<dbReference type="OrthoDB" id="10249393at2759"/>
<evidence type="ECO:0000256" key="1">
    <source>
        <dbReference type="SAM" id="Coils"/>
    </source>
</evidence>
<keyword evidence="1" id="KW-0175">Coiled coil</keyword>
<dbReference type="RefSeq" id="XP_013078276.2">
    <property type="nucleotide sequence ID" value="XM_013222822.2"/>
</dbReference>
<dbReference type="InterPro" id="IPR016181">
    <property type="entry name" value="Acyl_CoA_acyltransferase"/>
</dbReference>
<evidence type="ECO:0000313" key="5">
    <source>
        <dbReference type="Proteomes" id="UP000076420"/>
    </source>
</evidence>
<dbReference type="SUPFAM" id="SSF56399">
    <property type="entry name" value="ADP-ribosylation"/>
    <property type="match status" value="1"/>
</dbReference>
<accession>A0A2C9JQY1</accession>
<reference evidence="4" key="1">
    <citation type="submission" date="2020-05" db="UniProtKB">
        <authorList>
            <consortium name="EnsemblMetazoa"/>
        </authorList>
    </citation>
    <scope>IDENTIFICATION</scope>
    <source>
        <strain evidence="4">BB02</strain>
    </source>
</reference>
<feature type="coiled-coil region" evidence="1">
    <location>
        <begin position="158"/>
        <end position="199"/>
    </location>
</feature>
<feature type="domain" description="N-acetyltransferase" evidence="3">
    <location>
        <begin position="207"/>
        <end position="367"/>
    </location>
</feature>
<dbReference type="Pfam" id="PF13673">
    <property type="entry name" value="Acetyltransf_10"/>
    <property type="match status" value="1"/>
</dbReference>
<dbReference type="VEuPathDB" id="VectorBase:BGLB006589"/>
<dbReference type="EnsemblMetazoa" id="BGLB006589-RC">
    <property type="protein sequence ID" value="BGLB006589-PC"/>
    <property type="gene ID" value="BGLB006589"/>
</dbReference>
<name>A0A2C9JQY1_BIOGL</name>
<dbReference type="InterPro" id="IPR000182">
    <property type="entry name" value="GNAT_dom"/>
</dbReference>
<evidence type="ECO:0000259" key="3">
    <source>
        <dbReference type="PROSITE" id="PS51186"/>
    </source>
</evidence>
<feature type="region of interest" description="Disordered" evidence="2">
    <location>
        <begin position="212"/>
        <end position="232"/>
    </location>
</feature>
<dbReference type="Pfam" id="PF00644">
    <property type="entry name" value="PARP"/>
    <property type="match status" value="1"/>
</dbReference>
<dbReference type="STRING" id="6526.A0A2C9JQY1"/>
<dbReference type="VEuPathDB" id="VectorBase:BGLAX_042373"/>
<protein>
    <recommendedName>
        <fullName evidence="3">N-acetyltransferase domain-containing protein</fullName>
    </recommendedName>
</protein>
<dbReference type="GO" id="GO:0003950">
    <property type="term" value="F:NAD+ poly-ADP-ribosyltransferase activity"/>
    <property type="evidence" value="ECO:0007669"/>
    <property type="project" value="InterPro"/>
</dbReference>
<dbReference type="KEGG" id="bgt:106064321"/>
<dbReference type="Gene3D" id="3.40.630.30">
    <property type="match status" value="1"/>
</dbReference>
<proteinExistence type="predicted"/>